<dbReference type="InterPro" id="IPR023599">
    <property type="entry name" value="Mem_prot_TcaA"/>
</dbReference>
<evidence type="ECO:0000256" key="1">
    <source>
        <dbReference type="SAM" id="Phobius"/>
    </source>
</evidence>
<evidence type="ECO:0000259" key="2">
    <source>
        <dbReference type="Pfam" id="PF22819"/>
    </source>
</evidence>
<dbReference type="Pfam" id="PF22819">
    <property type="entry name" value="TcaA_5th"/>
    <property type="match status" value="1"/>
</dbReference>
<name>A0A6G7QQ86_STAAU</name>
<dbReference type="RefSeq" id="WP_181695926.1">
    <property type="nucleotide sequence ID" value="NZ_LC377538.1"/>
</dbReference>
<dbReference type="EMBL" id="LC377538">
    <property type="protein sequence ID" value="BBD49657.1"/>
    <property type="molecule type" value="Genomic_DNA"/>
</dbReference>
<dbReference type="PANTHER" id="PTHR40038">
    <property type="entry name" value="MEMBRANE-ASSOCIATED PROTEIN TCAA"/>
    <property type="match status" value="1"/>
</dbReference>
<dbReference type="GO" id="GO:0046677">
    <property type="term" value="P:response to antibiotic"/>
    <property type="evidence" value="ECO:0007669"/>
    <property type="project" value="InterPro"/>
</dbReference>
<sequence>MNENEKKDSTTTKRRNKKIFIILSITLLVIITALIFYFFYKNNATSQIEDFKADVKNNRYENIANKLSNNSNHISKLEAKHFVEYIKRKDNYKRFIKEIDVIKSNIKSNKSNENELGEITDFNGKTIISVNKNGRAMLLINKISLEPHLYNVYVEEYDNRATYKYKLGKMHTAISEKNSKTKIGEFFVGNYGIKSKKTIEESLLNGSINGEIFIDTDNADKNKNVLAQDYFDQSSFKVEMKNSKLLDNKTLNINNHSIDYKKSKVYGKYPNESTLIVYGKGKIDGKEFKTGIKKVNNSYRDKYKNITLAFKENEIAAFQKENKKIKKKAETFISEYHKALNKAYKKADYKFVEKYIKEDTKLSKHTKHIITSKKKVKFSELEIKDVERNQNDLYITVNRKINKNQNEVTYILNYNSDSKDFKITDIRE</sequence>
<dbReference type="InterPro" id="IPR054528">
    <property type="entry name" value="TcaA_5th"/>
</dbReference>
<keyword evidence="1" id="KW-0812">Transmembrane</keyword>
<proteinExistence type="predicted"/>
<geneLocation type="plasmid" evidence="3">
    <name>pNTUH_3874</name>
</geneLocation>
<reference evidence="3" key="1">
    <citation type="submission" date="2018-03" db="EMBL/GenBank/DDBJ databases">
        <title>Tn1546-ermB-carrying plasmid.</title>
        <authorList>
            <person name="Wan TW."/>
        </authorList>
    </citation>
    <scope>NUCLEOTIDE SEQUENCE</scope>
    <source>
        <strain evidence="3">NTUH_3874</strain>
        <plasmid evidence="3">pNTUH_3874</plasmid>
    </source>
</reference>
<feature type="domain" description="TcaA protein NTF2-like" evidence="2">
    <location>
        <begin position="326"/>
        <end position="426"/>
    </location>
</feature>
<keyword evidence="1" id="KW-0472">Membrane</keyword>
<dbReference type="GO" id="GO:0016020">
    <property type="term" value="C:membrane"/>
    <property type="evidence" value="ECO:0007669"/>
    <property type="project" value="InterPro"/>
</dbReference>
<protein>
    <recommendedName>
        <fullName evidence="2">TcaA protein NTF2-like domain-containing protein</fullName>
    </recommendedName>
</protein>
<keyword evidence="3" id="KW-0614">Plasmid</keyword>
<dbReference type="PANTHER" id="PTHR40038:SF1">
    <property type="entry name" value="MEMBRANE-ASSOCIATED PROTEIN TCAA"/>
    <property type="match status" value="1"/>
</dbReference>
<keyword evidence="1" id="KW-1133">Transmembrane helix</keyword>
<evidence type="ECO:0000313" key="3">
    <source>
        <dbReference type="EMBL" id="BBD49657.1"/>
    </source>
</evidence>
<organism evidence="3">
    <name type="scientific">Staphylococcus aureus</name>
    <dbReference type="NCBI Taxonomy" id="1280"/>
    <lineage>
        <taxon>Bacteria</taxon>
        <taxon>Bacillati</taxon>
        <taxon>Bacillota</taxon>
        <taxon>Bacilli</taxon>
        <taxon>Bacillales</taxon>
        <taxon>Staphylococcaceae</taxon>
        <taxon>Staphylococcus</taxon>
    </lineage>
</organism>
<accession>A0A6G7QQ86</accession>
<feature type="transmembrane region" description="Helical" evidence="1">
    <location>
        <begin position="20"/>
        <end position="40"/>
    </location>
</feature>
<dbReference type="AlphaFoldDB" id="A0A6G7QQ86"/>
<dbReference type="PIRSF" id="PIRSF032522">
    <property type="entry name" value="TcaA"/>
    <property type="match status" value="1"/>
</dbReference>